<protein>
    <submittedName>
        <fullName evidence="1">Uncharacterized protein</fullName>
    </submittedName>
</protein>
<keyword evidence="2" id="KW-1185">Reference proteome</keyword>
<dbReference type="Proteomes" id="UP000296706">
    <property type="component" value="Chromosome"/>
</dbReference>
<reference evidence="1 2" key="1">
    <citation type="journal article" date="2019" name="Nat. Commun.">
        <title>A new type of DNA phosphorothioation-based antiviral system in archaea.</title>
        <authorList>
            <person name="Xiong L."/>
            <person name="Liu S."/>
            <person name="Chen S."/>
            <person name="Xiao Y."/>
            <person name="Zhu B."/>
            <person name="Gao Y."/>
            <person name="Zhang Y."/>
            <person name="Chen B."/>
            <person name="Luo J."/>
            <person name="Deng Z."/>
            <person name="Chen X."/>
            <person name="Wang L."/>
            <person name="Chen S."/>
        </authorList>
    </citation>
    <scope>NUCLEOTIDE SEQUENCE [LARGE SCALE GENOMIC DNA]</scope>
    <source>
        <strain evidence="1 2">CBA1105</strain>
    </source>
</reference>
<accession>A0A4D6HCF8</accession>
<proteinExistence type="predicted"/>
<sequence length="71" mass="7802">MDGRFEVSDSFLFVDRTFQEYCRLFGLDQVGLAGRSVLDCPGGPGSFSAVASQLADRTVAVFSDEYAWRLA</sequence>
<dbReference type="AlphaFoldDB" id="A0A4D6HCF8"/>
<evidence type="ECO:0000313" key="2">
    <source>
        <dbReference type="Proteomes" id="UP000296706"/>
    </source>
</evidence>
<dbReference type="EMBL" id="CP031310">
    <property type="protein sequence ID" value="QCC51490.1"/>
    <property type="molecule type" value="Genomic_DNA"/>
</dbReference>
<evidence type="ECO:0000313" key="1">
    <source>
        <dbReference type="EMBL" id="QCC51490.1"/>
    </source>
</evidence>
<gene>
    <name evidence="1" type="ORF">DV733_09660</name>
</gene>
<name>A0A4D6HCF8_9EURY</name>
<organism evidence="1 2">
    <name type="scientific">Halapricum salinum</name>
    <dbReference type="NCBI Taxonomy" id="1457250"/>
    <lineage>
        <taxon>Archaea</taxon>
        <taxon>Methanobacteriati</taxon>
        <taxon>Methanobacteriota</taxon>
        <taxon>Stenosarchaea group</taxon>
        <taxon>Halobacteria</taxon>
        <taxon>Halobacteriales</taxon>
        <taxon>Haloarculaceae</taxon>
        <taxon>Halapricum</taxon>
    </lineage>
</organism>
<dbReference type="KEGG" id="hsn:DV733_09660"/>
<dbReference type="STRING" id="1457250.GCA_000755225_00969"/>